<keyword evidence="4" id="KW-1185">Reference proteome</keyword>
<dbReference type="InterPro" id="IPR037069">
    <property type="entry name" value="AcylCoA_DH/ox_N_sf"/>
</dbReference>
<evidence type="ECO:0000259" key="2">
    <source>
        <dbReference type="Pfam" id="PF02771"/>
    </source>
</evidence>
<dbReference type="AlphaFoldDB" id="A0A7G1I472"/>
<protein>
    <recommendedName>
        <fullName evidence="2">Acyl-CoA dehydrogenase/oxidase N-terminal domain-containing protein</fullName>
    </recommendedName>
</protein>
<dbReference type="GO" id="GO:0016627">
    <property type="term" value="F:oxidoreductase activity, acting on the CH-CH group of donors"/>
    <property type="evidence" value="ECO:0007669"/>
    <property type="project" value="InterPro"/>
</dbReference>
<name>A0A7G1I472_MYCKA</name>
<dbReference type="InterPro" id="IPR013786">
    <property type="entry name" value="AcylCoA_DH/ox_N"/>
</dbReference>
<dbReference type="Gene3D" id="1.10.540.10">
    <property type="entry name" value="Acyl-CoA dehydrogenase/oxidase, N-terminal domain"/>
    <property type="match status" value="1"/>
</dbReference>
<dbReference type="EMBL" id="AP023343">
    <property type="protein sequence ID" value="BCI85083.1"/>
    <property type="molecule type" value="Genomic_DNA"/>
</dbReference>
<dbReference type="SUPFAM" id="SSF56645">
    <property type="entry name" value="Acyl-CoA dehydrogenase NM domain-like"/>
    <property type="match status" value="1"/>
</dbReference>
<dbReference type="InterPro" id="IPR009100">
    <property type="entry name" value="AcylCoA_DH/oxidase_NM_dom_sf"/>
</dbReference>
<reference evidence="3 4" key="1">
    <citation type="submission" date="2020-07" db="EMBL/GenBank/DDBJ databases">
        <title>Mycobacterium kansasii (former subtype) with zoonotic potential isolated from diseased indoor pet cat, Japan.</title>
        <authorList>
            <person name="Fukano H."/>
            <person name="Terazono T."/>
            <person name="Hoshino Y."/>
        </authorList>
    </citation>
    <scope>NUCLEOTIDE SEQUENCE [LARGE SCALE GENOMIC DNA]</scope>
    <source>
        <strain evidence="3 4">Kuro-I</strain>
    </source>
</reference>
<accession>A0A7G1I472</accession>
<evidence type="ECO:0000313" key="4">
    <source>
        <dbReference type="Proteomes" id="UP000516380"/>
    </source>
</evidence>
<feature type="region of interest" description="Disordered" evidence="1">
    <location>
        <begin position="96"/>
        <end position="136"/>
    </location>
</feature>
<proteinExistence type="predicted"/>
<evidence type="ECO:0000313" key="3">
    <source>
        <dbReference type="EMBL" id="BCI85083.1"/>
    </source>
</evidence>
<evidence type="ECO:0000256" key="1">
    <source>
        <dbReference type="SAM" id="MobiDB-lite"/>
    </source>
</evidence>
<organism evidence="3 4">
    <name type="scientific">Mycobacterium kansasii</name>
    <dbReference type="NCBI Taxonomy" id="1768"/>
    <lineage>
        <taxon>Bacteria</taxon>
        <taxon>Bacillati</taxon>
        <taxon>Actinomycetota</taxon>
        <taxon>Actinomycetes</taxon>
        <taxon>Mycobacteriales</taxon>
        <taxon>Mycobacteriaceae</taxon>
        <taxon>Mycobacterium</taxon>
    </lineage>
</organism>
<dbReference type="Proteomes" id="UP000516380">
    <property type="component" value="Chromosome"/>
</dbReference>
<dbReference type="GO" id="GO:0050660">
    <property type="term" value="F:flavin adenine dinucleotide binding"/>
    <property type="evidence" value="ECO:0007669"/>
    <property type="project" value="InterPro"/>
</dbReference>
<feature type="domain" description="Acyl-CoA dehydrogenase/oxidase N-terminal" evidence="2">
    <location>
        <begin position="2"/>
        <end position="92"/>
    </location>
</feature>
<feature type="compositionally biased region" description="Low complexity" evidence="1">
    <location>
        <begin position="104"/>
        <end position="136"/>
    </location>
</feature>
<sequence length="136" mass="14735">MTDEREMLRETVAALVAKHASPAAVRAAMGSGRGYDEALWRLLCEQVGAAVLVVPEELGGAGGELADAATVLQELGRALVPSRCWAPRWRNWLCWPRPSRTPRRSPGSPRAPRSARWSSTPTSWSTVTSPTSSSPR</sequence>
<gene>
    <name evidence="3" type="ORF">NIIDMKKI_02890</name>
</gene>
<dbReference type="Pfam" id="PF02771">
    <property type="entry name" value="Acyl-CoA_dh_N"/>
    <property type="match status" value="1"/>
</dbReference>